<accession>A0A0E9U2Y4</accession>
<organism evidence="1">
    <name type="scientific">Anguilla anguilla</name>
    <name type="common">European freshwater eel</name>
    <name type="synonym">Muraena anguilla</name>
    <dbReference type="NCBI Taxonomy" id="7936"/>
    <lineage>
        <taxon>Eukaryota</taxon>
        <taxon>Metazoa</taxon>
        <taxon>Chordata</taxon>
        <taxon>Craniata</taxon>
        <taxon>Vertebrata</taxon>
        <taxon>Euteleostomi</taxon>
        <taxon>Actinopterygii</taxon>
        <taxon>Neopterygii</taxon>
        <taxon>Teleostei</taxon>
        <taxon>Anguilliformes</taxon>
        <taxon>Anguillidae</taxon>
        <taxon>Anguilla</taxon>
    </lineage>
</organism>
<protein>
    <submittedName>
        <fullName evidence="1">Uncharacterized protein</fullName>
    </submittedName>
</protein>
<dbReference type="AlphaFoldDB" id="A0A0E9U2Y4"/>
<reference evidence="1" key="2">
    <citation type="journal article" date="2015" name="Fish Shellfish Immunol.">
        <title>Early steps in the European eel (Anguilla anguilla)-Vibrio vulnificus interaction in the gills: Role of the RtxA13 toxin.</title>
        <authorList>
            <person name="Callol A."/>
            <person name="Pajuelo D."/>
            <person name="Ebbesson L."/>
            <person name="Teles M."/>
            <person name="MacKenzie S."/>
            <person name="Amaro C."/>
        </authorList>
    </citation>
    <scope>NUCLEOTIDE SEQUENCE</scope>
</reference>
<sequence length="64" mass="7498">MTMKVLKITNQSIHSHSITVFCRKTYYCTERTSTYFVASNQYANMLLVRPGMVVFMINIHKVSY</sequence>
<proteinExistence type="predicted"/>
<dbReference type="EMBL" id="GBXM01048396">
    <property type="protein sequence ID" value="JAH60181.1"/>
    <property type="molecule type" value="Transcribed_RNA"/>
</dbReference>
<name>A0A0E9U2Y4_ANGAN</name>
<evidence type="ECO:0000313" key="1">
    <source>
        <dbReference type="EMBL" id="JAH60181.1"/>
    </source>
</evidence>
<reference evidence="1" key="1">
    <citation type="submission" date="2014-11" db="EMBL/GenBank/DDBJ databases">
        <authorList>
            <person name="Amaro Gonzalez C."/>
        </authorList>
    </citation>
    <scope>NUCLEOTIDE SEQUENCE</scope>
</reference>